<gene>
    <name evidence="2" type="primary">Cnig_chr_I.g3222</name>
    <name evidence="2" type="ORF">B9Z55_003222</name>
</gene>
<dbReference type="AlphaFoldDB" id="A0A2G5VPG0"/>
<feature type="chain" id="PRO_5013620085" evidence="1">
    <location>
        <begin position="21"/>
        <end position="121"/>
    </location>
</feature>
<dbReference type="Proteomes" id="UP000230233">
    <property type="component" value="Chromosome I"/>
</dbReference>
<evidence type="ECO:0000313" key="3">
    <source>
        <dbReference type="Proteomes" id="UP000230233"/>
    </source>
</evidence>
<protein>
    <submittedName>
        <fullName evidence="2">Uncharacterized protein</fullName>
    </submittedName>
</protein>
<accession>A0A2G5VPG0</accession>
<feature type="signal peptide" evidence="1">
    <location>
        <begin position="1"/>
        <end position="20"/>
    </location>
</feature>
<evidence type="ECO:0000313" key="2">
    <source>
        <dbReference type="EMBL" id="PIC53570.1"/>
    </source>
</evidence>
<reference evidence="3" key="1">
    <citation type="submission" date="2017-10" db="EMBL/GenBank/DDBJ databases">
        <title>Rapid genome shrinkage in a self-fertile nematode reveals novel sperm competition proteins.</title>
        <authorList>
            <person name="Yin D."/>
            <person name="Schwarz E.M."/>
            <person name="Thomas C.G."/>
            <person name="Felde R.L."/>
            <person name="Korf I.F."/>
            <person name="Cutter A.D."/>
            <person name="Schartner C.M."/>
            <person name="Ralston E.J."/>
            <person name="Meyer B.J."/>
            <person name="Haag E.S."/>
        </authorList>
    </citation>
    <scope>NUCLEOTIDE SEQUENCE [LARGE SCALE GENOMIC DNA]</scope>
    <source>
        <strain evidence="3">JU1422</strain>
    </source>
</reference>
<organism evidence="2 3">
    <name type="scientific">Caenorhabditis nigoni</name>
    <dbReference type="NCBI Taxonomy" id="1611254"/>
    <lineage>
        <taxon>Eukaryota</taxon>
        <taxon>Metazoa</taxon>
        <taxon>Ecdysozoa</taxon>
        <taxon>Nematoda</taxon>
        <taxon>Chromadorea</taxon>
        <taxon>Rhabditida</taxon>
        <taxon>Rhabditina</taxon>
        <taxon>Rhabditomorpha</taxon>
        <taxon>Rhabditoidea</taxon>
        <taxon>Rhabditidae</taxon>
        <taxon>Peloderinae</taxon>
        <taxon>Caenorhabditis</taxon>
    </lineage>
</organism>
<evidence type="ECO:0000256" key="1">
    <source>
        <dbReference type="SAM" id="SignalP"/>
    </source>
</evidence>
<sequence>MLQSLQLLILITLTIQITISAPAPPISQAHMDFLATVAVYGSKENEKLKSLAGRSVHEFVPISDSMLCEHFFKNYVVEVCHAECGYKEEKKLLNESCGNMNTLSIQTIAKECCIKGKTYLL</sequence>
<proteinExistence type="predicted"/>
<keyword evidence="1" id="KW-0732">Signal</keyword>
<dbReference type="EMBL" id="PDUG01000001">
    <property type="protein sequence ID" value="PIC53570.1"/>
    <property type="molecule type" value="Genomic_DNA"/>
</dbReference>
<name>A0A2G5VPG0_9PELO</name>
<keyword evidence="3" id="KW-1185">Reference proteome</keyword>
<comment type="caution">
    <text evidence="2">The sequence shown here is derived from an EMBL/GenBank/DDBJ whole genome shotgun (WGS) entry which is preliminary data.</text>
</comment>